<reference evidence="1 2" key="1">
    <citation type="submission" date="2017-06" db="EMBL/GenBank/DDBJ databases">
        <authorList>
            <person name="Kim H.J."/>
            <person name="Triplett B.A."/>
        </authorList>
    </citation>
    <scope>NUCLEOTIDE SEQUENCE [LARGE SCALE GENOMIC DNA]</scope>
    <source>
        <strain evidence="1 2">CGMCC 4.5593</strain>
    </source>
</reference>
<evidence type="ECO:0000313" key="2">
    <source>
        <dbReference type="Proteomes" id="UP000198362"/>
    </source>
</evidence>
<accession>A0A239N190</accession>
<keyword evidence="2" id="KW-1185">Reference proteome</keyword>
<dbReference type="EMBL" id="FZPH01000007">
    <property type="protein sequence ID" value="SNT48787.1"/>
    <property type="molecule type" value="Genomic_DNA"/>
</dbReference>
<proteinExistence type="predicted"/>
<organism evidence="1 2">
    <name type="scientific">Asanoa hainanensis</name>
    <dbReference type="NCBI Taxonomy" id="560556"/>
    <lineage>
        <taxon>Bacteria</taxon>
        <taxon>Bacillati</taxon>
        <taxon>Actinomycetota</taxon>
        <taxon>Actinomycetes</taxon>
        <taxon>Micromonosporales</taxon>
        <taxon>Micromonosporaceae</taxon>
        <taxon>Asanoa</taxon>
    </lineage>
</organism>
<gene>
    <name evidence="1" type="ORF">SAMN05421812_107140</name>
</gene>
<evidence type="ECO:0000313" key="1">
    <source>
        <dbReference type="EMBL" id="SNT48787.1"/>
    </source>
</evidence>
<protein>
    <submittedName>
        <fullName evidence="1">Uncharacterized protein</fullName>
    </submittedName>
</protein>
<dbReference type="AlphaFoldDB" id="A0A239N190"/>
<name>A0A239N190_9ACTN</name>
<dbReference type="Proteomes" id="UP000198362">
    <property type="component" value="Unassembled WGS sequence"/>
</dbReference>
<sequence length="104" mass="11613">MRLSRRIRIVYTGLVPYHWLAVTLAALRGVEPYEVLQALGSDRRLPVSAVGLGPKVLGIFARTGAGRPLVVTVRRGDGFDWWILGARDMTDDEFATFEAWEANQ</sequence>